<dbReference type="EMBL" id="CP002000">
    <property type="protein sequence ID" value="ADJ45980.1"/>
    <property type="molecule type" value="Genomic_DNA"/>
</dbReference>
<proteinExistence type="predicted"/>
<dbReference type="GeneID" id="92871935"/>
<evidence type="ECO:0008006" key="5">
    <source>
        <dbReference type="Google" id="ProtNLM"/>
    </source>
</evidence>
<dbReference type="HOGENOM" id="CLU_110230_0_0_11"/>
<sequence length="229" mass="22048">MKHPGPLFTLLAGVLLAGGISVADLATGTGAPPVAGAASAVGAASTPATAPPATTTAPPATSEPPKPEVPARADYAGKVTGGGASIAVSARDGHAIAYLCDGKKLEAWLQGVTVGGKLDLQGAPDAGLTGSFDTTSATGTVTAAGKTYRFTVPTAKKPAGLYRAAPKVKGKAAKVGWIVQPDGSQVGILTTDEGPAAAPPLDPAAATATVDGTSLTAEAISGLAGNGAF</sequence>
<dbReference type="OrthoDB" id="4538973at2"/>
<dbReference type="eggNOG" id="ENOG5032T8C">
    <property type="taxonomic scope" value="Bacteria"/>
</dbReference>
<name>A0A0H3D4T3_AMYMU</name>
<accession>A0A0H3D4T3</accession>
<feature type="chain" id="PRO_5039321124" description="Serine/threonine protein kinase" evidence="2">
    <location>
        <begin position="27"/>
        <end position="229"/>
    </location>
</feature>
<feature type="compositionally biased region" description="Low complexity" evidence="1">
    <location>
        <begin position="44"/>
        <end position="60"/>
    </location>
</feature>
<keyword evidence="2" id="KW-0732">Signal</keyword>
<dbReference type="KEGG" id="amd:AMED_4205"/>
<protein>
    <recommendedName>
        <fullName evidence="5">Serine/threonine protein kinase</fullName>
    </recommendedName>
</protein>
<dbReference type="PATRIC" id="fig|749927.5.peg.4349"/>
<evidence type="ECO:0000256" key="2">
    <source>
        <dbReference type="SAM" id="SignalP"/>
    </source>
</evidence>
<dbReference type="Proteomes" id="UP000000328">
    <property type="component" value="Chromosome"/>
</dbReference>
<dbReference type="RefSeq" id="WP_013226052.1">
    <property type="nucleotide sequence ID" value="NC_014318.1"/>
</dbReference>
<dbReference type="AlphaFoldDB" id="A0A0H3D4T3"/>
<evidence type="ECO:0000256" key="1">
    <source>
        <dbReference type="SAM" id="MobiDB-lite"/>
    </source>
</evidence>
<feature type="signal peptide" evidence="2">
    <location>
        <begin position="1"/>
        <end position="26"/>
    </location>
</feature>
<evidence type="ECO:0000313" key="3">
    <source>
        <dbReference type="EMBL" id="ADJ45980.1"/>
    </source>
</evidence>
<feature type="region of interest" description="Disordered" evidence="1">
    <location>
        <begin position="44"/>
        <end position="75"/>
    </location>
</feature>
<gene>
    <name evidence="3" type="ordered locus">AMED_4205</name>
</gene>
<evidence type="ECO:0000313" key="4">
    <source>
        <dbReference type="Proteomes" id="UP000000328"/>
    </source>
</evidence>
<reference evidence="3 4" key="1">
    <citation type="journal article" date="2010" name="Cell Res.">
        <title>Complete genome sequence of the rifamycin SV-producing Amycolatopsis mediterranei U32 revealed its genetic characteristics in phylogeny and metabolism.</title>
        <authorList>
            <person name="Zhao W."/>
            <person name="Zhong Y."/>
            <person name="Yuan H."/>
            <person name="Wang J."/>
            <person name="Zheng H."/>
            <person name="Wang Y."/>
            <person name="Cen X."/>
            <person name="Xu F."/>
            <person name="Bai J."/>
            <person name="Han X."/>
            <person name="Lu G."/>
            <person name="Zhu Y."/>
            <person name="Shao Z."/>
            <person name="Yan H."/>
            <person name="Li C."/>
            <person name="Peng N."/>
            <person name="Zhang Z."/>
            <person name="Zhang Y."/>
            <person name="Lin W."/>
            <person name="Fan Y."/>
            <person name="Qin Z."/>
            <person name="Hu Y."/>
            <person name="Zhu B."/>
            <person name="Wang S."/>
            <person name="Ding X."/>
            <person name="Zhao G.P."/>
        </authorList>
    </citation>
    <scope>NUCLEOTIDE SEQUENCE [LARGE SCALE GENOMIC DNA]</scope>
    <source>
        <strain evidence="4">U-32</strain>
    </source>
</reference>
<organism evidence="3 4">
    <name type="scientific">Amycolatopsis mediterranei (strain U-32)</name>
    <dbReference type="NCBI Taxonomy" id="749927"/>
    <lineage>
        <taxon>Bacteria</taxon>
        <taxon>Bacillati</taxon>
        <taxon>Actinomycetota</taxon>
        <taxon>Actinomycetes</taxon>
        <taxon>Pseudonocardiales</taxon>
        <taxon>Pseudonocardiaceae</taxon>
        <taxon>Amycolatopsis</taxon>
    </lineage>
</organism>